<dbReference type="SMART" id="SM00554">
    <property type="entry name" value="FAS1"/>
    <property type="match status" value="1"/>
</dbReference>
<gene>
    <name evidence="3" type="ORF">BQ4739_LOCUS15662</name>
</gene>
<protein>
    <recommendedName>
        <fullName evidence="2">FAS1 domain-containing protein</fullName>
    </recommendedName>
</protein>
<dbReference type="SUPFAM" id="SSF82153">
    <property type="entry name" value="FAS1 domain"/>
    <property type="match status" value="1"/>
</dbReference>
<accession>A0A383WCN0</accession>
<name>A0A383WCN0_TETOB</name>
<dbReference type="InterPro" id="IPR036378">
    <property type="entry name" value="FAS1_dom_sf"/>
</dbReference>
<dbReference type="EMBL" id="FNXT01001231">
    <property type="protein sequence ID" value="SZX75387.1"/>
    <property type="molecule type" value="Genomic_DNA"/>
</dbReference>
<dbReference type="InterPro" id="IPR000782">
    <property type="entry name" value="FAS1_domain"/>
</dbReference>
<keyword evidence="4" id="KW-1185">Reference proteome</keyword>
<reference evidence="3 4" key="1">
    <citation type="submission" date="2016-10" db="EMBL/GenBank/DDBJ databases">
        <authorList>
            <person name="Cai Z."/>
        </authorList>
    </citation>
    <scope>NUCLEOTIDE SEQUENCE [LARGE SCALE GENOMIC DNA]</scope>
</reference>
<feature type="signal peptide" evidence="1">
    <location>
        <begin position="1"/>
        <end position="33"/>
    </location>
</feature>
<feature type="chain" id="PRO_5016756039" description="FAS1 domain-containing protein" evidence="1">
    <location>
        <begin position="34"/>
        <end position="263"/>
    </location>
</feature>
<keyword evidence="1" id="KW-0732">Signal</keyword>
<evidence type="ECO:0000256" key="1">
    <source>
        <dbReference type="SAM" id="SignalP"/>
    </source>
</evidence>
<feature type="domain" description="FAS1" evidence="2">
    <location>
        <begin position="144"/>
        <end position="258"/>
    </location>
</feature>
<dbReference type="Proteomes" id="UP000256970">
    <property type="component" value="Unassembled WGS sequence"/>
</dbReference>
<evidence type="ECO:0000313" key="3">
    <source>
        <dbReference type="EMBL" id="SZX75387.1"/>
    </source>
</evidence>
<dbReference type="Pfam" id="PF02469">
    <property type="entry name" value="Fasciclin"/>
    <property type="match status" value="1"/>
</dbReference>
<proteinExistence type="predicted"/>
<evidence type="ECO:0000259" key="2">
    <source>
        <dbReference type="SMART" id="SM00554"/>
    </source>
</evidence>
<sequence length="263" mass="28127">MALQQPQLRMVTASWVGLVLVAAALLLWRPAAAQQVGMIAGKDNPLPCTCTDVDVRVSFISVVDYTCWQQYTFGNCAQKFIMDSIKEVPEGYCQISCGRCPCCSSLAAAAAAAEAAGLTEFWWAMNKTTGDRLGPLTAPGFAATLMAPDNNAMNSLFDKLGGKDRILSDDGVRGKLANIMAYHAVKPVPGYEAWTTPFLLPGTQLQTFKDGATLEVVEGGDGGNIKVQGAGSSAEITQKDIYACKGYINRLNWYLLPPGESLS</sequence>
<dbReference type="AlphaFoldDB" id="A0A383WCN0"/>
<evidence type="ECO:0000313" key="4">
    <source>
        <dbReference type="Proteomes" id="UP000256970"/>
    </source>
</evidence>
<organism evidence="3 4">
    <name type="scientific">Tetradesmus obliquus</name>
    <name type="common">Green alga</name>
    <name type="synonym">Acutodesmus obliquus</name>
    <dbReference type="NCBI Taxonomy" id="3088"/>
    <lineage>
        <taxon>Eukaryota</taxon>
        <taxon>Viridiplantae</taxon>
        <taxon>Chlorophyta</taxon>
        <taxon>core chlorophytes</taxon>
        <taxon>Chlorophyceae</taxon>
        <taxon>CS clade</taxon>
        <taxon>Sphaeropleales</taxon>
        <taxon>Scenedesmaceae</taxon>
        <taxon>Tetradesmus</taxon>
    </lineage>
</organism>
<dbReference type="Gene3D" id="2.30.180.10">
    <property type="entry name" value="FAS1 domain"/>
    <property type="match status" value="1"/>
</dbReference>